<dbReference type="AlphaFoldDB" id="W6RTX5"/>
<dbReference type="Proteomes" id="UP000019426">
    <property type="component" value="Chromosome M2/40_rep1"/>
</dbReference>
<feature type="transmembrane region" description="Helical" evidence="8">
    <location>
        <begin position="75"/>
        <end position="93"/>
    </location>
</feature>
<keyword evidence="3" id="KW-0328">Glycosyltransferase</keyword>
<dbReference type="eggNOG" id="COG1807">
    <property type="taxonomic scope" value="Bacteria"/>
</dbReference>
<accession>W6RTX5</accession>
<feature type="transmembrane region" description="Helical" evidence="8">
    <location>
        <begin position="399"/>
        <end position="419"/>
    </location>
</feature>
<organism evidence="10 11">
    <name type="scientific">Clostridium bornimense</name>
    <dbReference type="NCBI Taxonomy" id="1216932"/>
    <lineage>
        <taxon>Bacteria</taxon>
        <taxon>Bacillati</taxon>
        <taxon>Bacillota</taxon>
        <taxon>Clostridia</taxon>
        <taxon>Eubacteriales</taxon>
        <taxon>Clostridiaceae</taxon>
        <taxon>Clostridium</taxon>
    </lineage>
</organism>
<feature type="transmembrane region" description="Helical" evidence="8">
    <location>
        <begin position="191"/>
        <end position="209"/>
    </location>
</feature>
<evidence type="ECO:0000313" key="11">
    <source>
        <dbReference type="Proteomes" id="UP000019426"/>
    </source>
</evidence>
<dbReference type="InterPro" id="IPR050297">
    <property type="entry name" value="LipidA_mod_glycosyltrf_83"/>
</dbReference>
<dbReference type="GO" id="GO:0005886">
    <property type="term" value="C:plasma membrane"/>
    <property type="evidence" value="ECO:0007669"/>
    <property type="project" value="UniProtKB-SubCell"/>
</dbReference>
<evidence type="ECO:0000259" key="9">
    <source>
        <dbReference type="Pfam" id="PF13231"/>
    </source>
</evidence>
<feature type="transmembrane region" description="Helical" evidence="8">
    <location>
        <begin position="126"/>
        <end position="142"/>
    </location>
</feature>
<dbReference type="PANTHER" id="PTHR33908">
    <property type="entry name" value="MANNOSYLTRANSFERASE YKCB-RELATED"/>
    <property type="match status" value="1"/>
</dbReference>
<keyword evidence="4" id="KW-0808">Transferase</keyword>
<feature type="transmembrane region" description="Helical" evidence="8">
    <location>
        <begin position="100"/>
        <end position="120"/>
    </location>
</feature>
<dbReference type="HOGENOM" id="CLU_048081_1_0_9"/>
<protein>
    <recommendedName>
        <fullName evidence="9">Glycosyltransferase RgtA/B/C/D-like domain-containing protein</fullName>
    </recommendedName>
</protein>
<keyword evidence="5 8" id="KW-0812">Transmembrane</keyword>
<dbReference type="InterPro" id="IPR038731">
    <property type="entry name" value="RgtA/B/C-like"/>
</dbReference>
<feature type="transmembrane region" description="Helical" evidence="8">
    <location>
        <begin position="350"/>
        <end position="368"/>
    </location>
</feature>
<dbReference type="PATRIC" id="fig|1216932.3.peg.575"/>
<evidence type="ECO:0000256" key="5">
    <source>
        <dbReference type="ARBA" id="ARBA00022692"/>
    </source>
</evidence>
<dbReference type="GO" id="GO:0009103">
    <property type="term" value="P:lipopolysaccharide biosynthetic process"/>
    <property type="evidence" value="ECO:0007669"/>
    <property type="project" value="UniProtKB-ARBA"/>
</dbReference>
<sequence length="434" mass="50658">MFSLKEESRKTKIILILVTVIFILLGIYATFKFGNNTLLGSLEVPDNDDVKFIRSGWNLYERGYYSYHYPENKSAFMMPGLPIVIAACTAIFGKMGAITAVRLIQVFLQAISLLLVFFMAKKVFKNSSISLVAFILDALYLPNLWASQLILTETIFKTLLLLLIYVTMYAIETKKTMYYVIGGVLLGVSSYFRPQVALLPVLVLIMWIISRRYKFSEMVKFASIVIVIFIAIMAPWWIRNYVAFDKVILFTYATGNPMLQGTYINYDQSVKDTTDIEYGIDHDKFPYYDRDEFKNNETEVALSKERFWKVLKNEPLRYIGWYTIGKTAHNWIKPFYWVEIYNISLNTVLVYHRILLISAIIGFIFYLYKRGRNLNFLFISMIILYFNCVYLPFYAFSRYMYPVTSLMIILAAYGIYMVYKLIRNNGFDKTNMGI</sequence>
<keyword evidence="11" id="KW-1185">Reference proteome</keyword>
<evidence type="ECO:0000313" key="10">
    <source>
        <dbReference type="EMBL" id="CDM67753.1"/>
    </source>
</evidence>
<keyword evidence="2" id="KW-1003">Cell membrane</keyword>
<evidence type="ECO:0000256" key="6">
    <source>
        <dbReference type="ARBA" id="ARBA00022989"/>
    </source>
</evidence>
<feature type="transmembrane region" description="Helical" evidence="8">
    <location>
        <begin position="221"/>
        <end position="238"/>
    </location>
</feature>
<comment type="subcellular location">
    <subcellularLocation>
        <location evidence="1">Cell membrane</location>
        <topology evidence="1">Multi-pass membrane protein</topology>
    </subcellularLocation>
</comment>
<feature type="domain" description="Glycosyltransferase RgtA/B/C/D-like" evidence="9">
    <location>
        <begin position="79"/>
        <end position="237"/>
    </location>
</feature>
<keyword evidence="7 8" id="KW-0472">Membrane</keyword>
<dbReference type="STRING" id="1216932.CM240_0588"/>
<keyword evidence="6 8" id="KW-1133">Transmembrane helix</keyword>
<gene>
    <name evidence="10" type="ORF">CM240_0588</name>
</gene>
<dbReference type="GO" id="GO:0016763">
    <property type="term" value="F:pentosyltransferase activity"/>
    <property type="evidence" value="ECO:0007669"/>
    <property type="project" value="TreeGrafter"/>
</dbReference>
<evidence type="ECO:0000256" key="2">
    <source>
        <dbReference type="ARBA" id="ARBA00022475"/>
    </source>
</evidence>
<evidence type="ECO:0000256" key="8">
    <source>
        <dbReference type="SAM" id="Phobius"/>
    </source>
</evidence>
<proteinExistence type="predicted"/>
<evidence type="ECO:0000256" key="7">
    <source>
        <dbReference type="ARBA" id="ARBA00023136"/>
    </source>
</evidence>
<dbReference type="Pfam" id="PF13231">
    <property type="entry name" value="PMT_2"/>
    <property type="match status" value="1"/>
</dbReference>
<feature type="transmembrane region" description="Helical" evidence="8">
    <location>
        <begin position="12"/>
        <end position="31"/>
    </location>
</feature>
<dbReference type="EMBL" id="HG917868">
    <property type="protein sequence ID" value="CDM67753.1"/>
    <property type="molecule type" value="Genomic_DNA"/>
</dbReference>
<evidence type="ECO:0000256" key="1">
    <source>
        <dbReference type="ARBA" id="ARBA00004651"/>
    </source>
</evidence>
<reference evidence="10 11" key="1">
    <citation type="submission" date="2013-11" db="EMBL/GenBank/DDBJ databases">
        <title>Complete genome sequence of Clostridum sp. M2/40.</title>
        <authorList>
            <person name="Wibberg D."/>
            <person name="Puehler A."/>
            <person name="Schlueter A."/>
        </authorList>
    </citation>
    <scope>NUCLEOTIDE SEQUENCE [LARGE SCALE GENOMIC DNA]</scope>
    <source>
        <strain evidence="11">M2/40</strain>
    </source>
</reference>
<dbReference type="OrthoDB" id="136232at2"/>
<feature type="transmembrane region" description="Helical" evidence="8">
    <location>
        <begin position="154"/>
        <end position="171"/>
    </location>
</feature>
<dbReference type="PANTHER" id="PTHR33908:SF11">
    <property type="entry name" value="MEMBRANE PROTEIN"/>
    <property type="match status" value="1"/>
</dbReference>
<dbReference type="RefSeq" id="WP_044036284.1">
    <property type="nucleotide sequence ID" value="NZ_HG917868.1"/>
</dbReference>
<feature type="transmembrane region" description="Helical" evidence="8">
    <location>
        <begin position="375"/>
        <end position="393"/>
    </location>
</feature>
<evidence type="ECO:0000256" key="3">
    <source>
        <dbReference type="ARBA" id="ARBA00022676"/>
    </source>
</evidence>
<name>W6RTX5_9CLOT</name>
<evidence type="ECO:0000256" key="4">
    <source>
        <dbReference type="ARBA" id="ARBA00022679"/>
    </source>
</evidence>
<dbReference type="KEGG" id="clt:CM240_0588"/>